<keyword evidence="3" id="KW-1185">Reference proteome</keyword>
<organism evidence="2 3">
    <name type="scientific">Araneus ventricosus</name>
    <name type="common">Orbweaver spider</name>
    <name type="synonym">Epeira ventricosa</name>
    <dbReference type="NCBI Taxonomy" id="182803"/>
    <lineage>
        <taxon>Eukaryota</taxon>
        <taxon>Metazoa</taxon>
        <taxon>Ecdysozoa</taxon>
        <taxon>Arthropoda</taxon>
        <taxon>Chelicerata</taxon>
        <taxon>Arachnida</taxon>
        <taxon>Araneae</taxon>
        <taxon>Araneomorphae</taxon>
        <taxon>Entelegynae</taxon>
        <taxon>Araneoidea</taxon>
        <taxon>Araneidae</taxon>
        <taxon>Araneus</taxon>
    </lineage>
</organism>
<name>A0A4Y2KWX0_ARAVE</name>
<sequence>MTSGFLPVSTAENEIEGDRKCDEATEGPLKKLIPEVFRTVIRTLEEVCRCRRKEVRRPMRIGPRLSEQNIFLENENSLRFGQPVG</sequence>
<evidence type="ECO:0000313" key="2">
    <source>
        <dbReference type="EMBL" id="GBN06107.1"/>
    </source>
</evidence>
<gene>
    <name evidence="2" type="ORF">AVEN_99793_1</name>
</gene>
<dbReference type="Proteomes" id="UP000499080">
    <property type="component" value="Unassembled WGS sequence"/>
</dbReference>
<dbReference type="AlphaFoldDB" id="A0A4Y2KWX0"/>
<feature type="region of interest" description="Disordered" evidence="1">
    <location>
        <begin position="1"/>
        <end position="23"/>
    </location>
</feature>
<accession>A0A4Y2KWX0</accession>
<evidence type="ECO:0000313" key="3">
    <source>
        <dbReference type="Proteomes" id="UP000499080"/>
    </source>
</evidence>
<evidence type="ECO:0000256" key="1">
    <source>
        <dbReference type="SAM" id="MobiDB-lite"/>
    </source>
</evidence>
<comment type="caution">
    <text evidence="2">The sequence shown here is derived from an EMBL/GenBank/DDBJ whole genome shotgun (WGS) entry which is preliminary data.</text>
</comment>
<dbReference type="EMBL" id="BGPR01005031">
    <property type="protein sequence ID" value="GBN06107.1"/>
    <property type="molecule type" value="Genomic_DNA"/>
</dbReference>
<proteinExistence type="predicted"/>
<reference evidence="2 3" key="1">
    <citation type="journal article" date="2019" name="Sci. Rep.">
        <title>Orb-weaving spider Araneus ventricosus genome elucidates the spidroin gene catalogue.</title>
        <authorList>
            <person name="Kono N."/>
            <person name="Nakamura H."/>
            <person name="Ohtoshi R."/>
            <person name="Moran D.A.P."/>
            <person name="Shinohara A."/>
            <person name="Yoshida Y."/>
            <person name="Fujiwara M."/>
            <person name="Mori M."/>
            <person name="Tomita M."/>
            <person name="Arakawa K."/>
        </authorList>
    </citation>
    <scope>NUCLEOTIDE SEQUENCE [LARGE SCALE GENOMIC DNA]</scope>
</reference>
<protein>
    <submittedName>
        <fullName evidence="2">Uncharacterized protein</fullName>
    </submittedName>
</protein>